<feature type="compositionally biased region" description="Basic residues" evidence="4">
    <location>
        <begin position="1052"/>
        <end position="1064"/>
    </location>
</feature>
<feature type="compositionally biased region" description="Basic residues" evidence="4">
    <location>
        <begin position="499"/>
        <end position="512"/>
    </location>
</feature>
<feature type="compositionally biased region" description="Basic and acidic residues" evidence="4">
    <location>
        <begin position="1065"/>
        <end position="1084"/>
    </location>
</feature>
<feature type="compositionally biased region" description="Basic residues" evidence="4">
    <location>
        <begin position="641"/>
        <end position="653"/>
    </location>
</feature>
<feature type="compositionally biased region" description="Basic residues" evidence="4">
    <location>
        <begin position="808"/>
        <end position="818"/>
    </location>
</feature>
<evidence type="ECO:0000256" key="3">
    <source>
        <dbReference type="ARBA" id="ARBA00022946"/>
    </source>
</evidence>
<feature type="compositionally biased region" description="Basic and acidic residues" evidence="4">
    <location>
        <begin position="900"/>
        <end position="919"/>
    </location>
</feature>
<feature type="compositionally biased region" description="Basic residues" evidence="4">
    <location>
        <begin position="887"/>
        <end position="899"/>
    </location>
</feature>
<dbReference type="Proteomes" id="UP000316621">
    <property type="component" value="Chromosome 2"/>
</dbReference>
<dbReference type="Pfam" id="PF02536">
    <property type="entry name" value="mTERF"/>
    <property type="match status" value="1"/>
</dbReference>
<organism evidence="5 6">
    <name type="scientific">Papaver somniferum</name>
    <name type="common">Opium poppy</name>
    <dbReference type="NCBI Taxonomy" id="3469"/>
    <lineage>
        <taxon>Eukaryota</taxon>
        <taxon>Viridiplantae</taxon>
        <taxon>Streptophyta</taxon>
        <taxon>Embryophyta</taxon>
        <taxon>Tracheophyta</taxon>
        <taxon>Spermatophyta</taxon>
        <taxon>Magnoliopsida</taxon>
        <taxon>Ranunculales</taxon>
        <taxon>Papaveraceae</taxon>
        <taxon>Papaveroideae</taxon>
        <taxon>Papaver</taxon>
    </lineage>
</organism>
<feature type="compositionally biased region" description="Basic residues" evidence="4">
    <location>
        <begin position="973"/>
        <end position="983"/>
    </location>
</feature>
<feature type="compositionally biased region" description="Basic and acidic residues" evidence="4">
    <location>
        <begin position="654"/>
        <end position="683"/>
    </location>
</feature>
<dbReference type="SMART" id="SM00733">
    <property type="entry name" value="Mterf"/>
    <property type="match status" value="6"/>
</dbReference>
<reference evidence="5 6" key="1">
    <citation type="journal article" date="2018" name="Science">
        <title>The opium poppy genome and morphinan production.</title>
        <authorList>
            <person name="Guo L."/>
            <person name="Winzer T."/>
            <person name="Yang X."/>
            <person name="Li Y."/>
            <person name="Ning Z."/>
            <person name="He Z."/>
            <person name="Teodor R."/>
            <person name="Lu Y."/>
            <person name="Bowser T.A."/>
            <person name="Graham I.A."/>
            <person name="Ye K."/>
        </authorList>
    </citation>
    <scope>NUCLEOTIDE SEQUENCE [LARGE SCALE GENOMIC DNA]</scope>
    <source>
        <strain evidence="6">cv. HN1</strain>
        <tissue evidence="5">Leaves</tissue>
    </source>
</reference>
<feature type="compositionally biased region" description="Basic and acidic residues" evidence="4">
    <location>
        <begin position="735"/>
        <end position="754"/>
    </location>
</feature>
<feature type="region of interest" description="Disordered" evidence="4">
    <location>
        <begin position="952"/>
        <end position="1009"/>
    </location>
</feature>
<feature type="compositionally biased region" description="Basic and acidic residues" evidence="4">
    <location>
        <begin position="1314"/>
        <end position="1331"/>
    </location>
</feature>
<feature type="compositionally biased region" description="Basic residues" evidence="4">
    <location>
        <begin position="722"/>
        <end position="734"/>
    </location>
</feature>
<feature type="compositionally biased region" description="Basic and acidic residues" evidence="4">
    <location>
        <begin position="828"/>
        <end position="838"/>
    </location>
</feature>
<feature type="region of interest" description="Disordered" evidence="4">
    <location>
        <begin position="878"/>
        <end position="920"/>
    </location>
</feature>
<feature type="region of interest" description="Disordered" evidence="4">
    <location>
        <begin position="499"/>
        <end position="535"/>
    </location>
</feature>
<feature type="region of interest" description="Disordered" evidence="4">
    <location>
        <begin position="1038"/>
        <end position="1085"/>
    </location>
</feature>
<feature type="compositionally biased region" description="Basic and acidic residues" evidence="4">
    <location>
        <begin position="711"/>
        <end position="721"/>
    </location>
</feature>
<evidence type="ECO:0000313" key="6">
    <source>
        <dbReference type="Proteomes" id="UP000316621"/>
    </source>
</evidence>
<keyword evidence="6" id="KW-1185">Reference proteome</keyword>
<feature type="region of interest" description="Disordered" evidence="4">
    <location>
        <begin position="1226"/>
        <end position="1259"/>
    </location>
</feature>
<feature type="compositionally biased region" description="Basic and acidic residues" evidence="4">
    <location>
        <begin position="513"/>
        <end position="534"/>
    </location>
</feature>
<keyword evidence="2" id="KW-0804">Transcription</keyword>
<dbReference type="Gramene" id="RZC49732">
    <property type="protein sequence ID" value="RZC49732"/>
    <property type="gene ID" value="C5167_018161"/>
</dbReference>
<feature type="region of interest" description="Disordered" evidence="4">
    <location>
        <begin position="706"/>
        <end position="755"/>
    </location>
</feature>
<protein>
    <submittedName>
        <fullName evidence="5">Uncharacterized protein</fullName>
    </submittedName>
</protein>
<proteinExistence type="inferred from homology"/>
<dbReference type="EMBL" id="CM010716">
    <property type="protein sequence ID" value="RZC49732.1"/>
    <property type="molecule type" value="Genomic_DNA"/>
</dbReference>
<feature type="compositionally biased region" description="Basic and acidic residues" evidence="4">
    <location>
        <begin position="1230"/>
        <end position="1259"/>
    </location>
</feature>
<feature type="compositionally biased region" description="Basic and acidic residues" evidence="4">
    <location>
        <begin position="1041"/>
        <end position="1051"/>
    </location>
</feature>
<evidence type="ECO:0000313" key="5">
    <source>
        <dbReference type="EMBL" id="RZC49732.1"/>
    </source>
</evidence>
<keyword evidence="2" id="KW-0805">Transcription regulation</keyword>
<dbReference type="GO" id="GO:0006353">
    <property type="term" value="P:DNA-templated transcription termination"/>
    <property type="evidence" value="ECO:0007669"/>
    <property type="project" value="UniProtKB-KW"/>
</dbReference>
<feature type="compositionally biased region" description="Basic and acidic residues" evidence="4">
    <location>
        <begin position="428"/>
        <end position="463"/>
    </location>
</feature>
<feature type="compositionally biased region" description="Basic and acidic residues" evidence="4">
    <location>
        <begin position="993"/>
        <end position="1003"/>
    </location>
</feature>
<name>A0A4Y7IPV5_PAPSO</name>
<feature type="region of interest" description="Disordered" evidence="4">
    <location>
        <begin position="1314"/>
        <end position="1334"/>
    </location>
</feature>
<feature type="compositionally biased region" description="Basic and acidic residues" evidence="4">
    <location>
        <begin position="390"/>
        <end position="405"/>
    </location>
</feature>
<dbReference type="InterPro" id="IPR003690">
    <property type="entry name" value="MTERF"/>
</dbReference>
<feature type="region of interest" description="Disordered" evidence="4">
    <location>
        <begin position="608"/>
        <end position="683"/>
    </location>
</feature>
<feature type="region of interest" description="Disordered" evidence="4">
    <location>
        <begin position="1118"/>
        <end position="1149"/>
    </location>
</feature>
<dbReference type="PANTHER" id="PTHR13068">
    <property type="entry name" value="CGI-12 PROTEIN-RELATED"/>
    <property type="match status" value="1"/>
</dbReference>
<keyword evidence="3" id="KW-0809">Transit peptide</keyword>
<evidence type="ECO:0000256" key="4">
    <source>
        <dbReference type="SAM" id="MobiDB-lite"/>
    </source>
</evidence>
<dbReference type="GO" id="GO:0003676">
    <property type="term" value="F:nucleic acid binding"/>
    <property type="evidence" value="ECO:0007669"/>
    <property type="project" value="InterPro"/>
</dbReference>
<comment type="similarity">
    <text evidence="1">Belongs to the mTERF family.</text>
</comment>
<feature type="compositionally biased region" description="Basic residues" evidence="4">
    <location>
        <begin position="1138"/>
        <end position="1148"/>
    </location>
</feature>
<feature type="region of interest" description="Disordered" evidence="4">
    <location>
        <begin position="788"/>
        <end position="844"/>
    </location>
</feature>
<evidence type="ECO:0000256" key="1">
    <source>
        <dbReference type="ARBA" id="ARBA00007692"/>
    </source>
</evidence>
<dbReference type="InterPro" id="IPR038538">
    <property type="entry name" value="MTERF_sf"/>
</dbReference>
<dbReference type="Gene3D" id="1.25.70.10">
    <property type="entry name" value="Transcription termination factor 3, mitochondrial"/>
    <property type="match status" value="1"/>
</dbReference>
<dbReference type="PANTHER" id="PTHR13068:SF236">
    <property type="entry name" value="OS02G0749800 PROTEIN"/>
    <property type="match status" value="1"/>
</dbReference>
<sequence>MDPDTSPSSSSSSPVVSYLINSCGLSEDRAVSIGKKLPLTTTTSYLETIITTLESYGFTKSHISKIIIKTPRFLEYGRCGHLKLKLGYFKSKEISTLEMVKFLICSPEILIRGLKDKIIPLFDSISSIVGSDRDTFKVIGNTYNDMRCLSVEFIQERISGNLQVLRDEGIPERVIVNFLIQVPKVCLISTDKFKERVQDVKDMGINPHKTPSRFVSWIRMLVVCSKTTLEAKMNVLRKWGWPEDILLDQVLKNPGFMTISVAKIEAVLDYLVTQMGYNISSFVKVLGVFNYSLEKRIIPRISVHRFLISMGLIKCNGTLSGVLNITDENFLRKFVMSYKVEAPELLQIYNQASITCVTEGSQSEEGTNCPERAIESVAALPKVAKLVDKNDAGKPKKKASSRDLVEPEEELDKEKESMKSRKPRKILKKPEKKVDKVQGGAAEEKGGHHNIDFDEEEKDKSKEEEETVVVRVVGKVLDGSLAIGLKRKVALDKEVYPKKAKKPKKVLKKSKKRVEEVQGDTAKKEEEDKSKEEGETVVVPMLEELKNAKRHKKKFVNKDDVETPELLQVYNQASITCVMEDSQSEEVTKCPERAIESVAALPKVAKLVDESGAGKPKKKASSRDLVEPEEELDKEEESKAAKKPRKFLKRSKKRVEDLQDGCEKKEKRGHSNIEFDAEEKDKVEEEKEIVAVPIAGEVLEGSLASGLKRKVALDKEEDPKKVKNPRKVLKKSKKKVEEMQGDAAKKEEEDKSKEEEEIVVVPMVEVLKKAKRPKKKFVNKDDVETPELLQASNMRANEDLQSEETAKKPRKILKRSKKRVEELQDGCAMKEKRGHSNIEFDAEEKDMVEEEKEIVAVPIVGEVLEGSLASGIKRKVALDKEEDPKKVKNPRKVLKKSKKKVEEMQGDAAKKEEEDKSKEEEEIVVVPMVEVLKKAKRPKKKFVNKDDVETPELLQASNMRANEDLQSEETAKKPRKILKRSKKRVEELQDGCAMKEKRGHSNIEFDAEEKDMVEEEKEIVAVPIVGEVLEGSLASGIKRKVALDKEEDPKKVKNPRKVLKKSKKKVEEMQGDAAKKEEEDKSKEEEEIVVVPMVEVLKKAKRPKKKFVNKDDVETPELLQASNMRANEDLQSEETAKKPRKILKRSKKRVEELQDGCAMKEKRGHSNVEFDAEKKDKVEEEKEIVAVPMGGRELEGSQVSALKRKISLDKRGDLKKVKKLKKVLKRSKKKVEEVQGDDVEKPEEHNSKENIEFDAEEKDKFEEEKEIVAVPMGGRVLEGSQVSALEKKIALDKGEDLTKVKKLKKVLKKSKKKVEEVQGDDVKKPEEHKSNEEEEMAAVPMVLGLLLVISARDSGIVPRASHPLAEDFNYESSAVVYVSGQHMPSLQFPRTKAMRYMNVLSSSSLLSLLHLQ</sequence>
<feature type="region of interest" description="Disordered" evidence="4">
    <location>
        <begin position="390"/>
        <end position="465"/>
    </location>
</feature>
<keyword evidence="2" id="KW-0806">Transcription termination</keyword>
<gene>
    <name evidence="5" type="ORF">C5167_018161</name>
</gene>
<accession>A0A4Y7IPV5</accession>
<evidence type="ECO:0000256" key="2">
    <source>
        <dbReference type="ARBA" id="ARBA00022472"/>
    </source>
</evidence>
<dbReference type="OMA" id="DGCAMKE"/>